<protein>
    <submittedName>
        <fullName evidence="1">Uncharacterized protein</fullName>
    </submittedName>
</protein>
<evidence type="ECO:0000313" key="2">
    <source>
        <dbReference type="Proteomes" id="UP000232615"/>
    </source>
</evidence>
<proteinExistence type="predicted"/>
<gene>
    <name evidence="1" type="ORF">TNS_ORF5</name>
</gene>
<dbReference type="Proteomes" id="UP000232615">
    <property type="component" value="Segment"/>
</dbReference>
<name>V9SCZ4_9VIRU</name>
<sequence length="155" mass="17763">MQAPMLKTLCVSKVSDTSCLPSELQEYVQICNKRPVTIPSLATLASCAYLEEETGKVHLDDDSFWWMCRVLGEKNYKALNALERVCEWELSETVVTASVCLGKYKEEPLPEDLSELGEYNERNCAVKRTVTQKRLLCNLLDEEELRNPQVQIFLR</sequence>
<organism evidence="1 2">
    <name type="scientific">Tunisvirus fontaine2</name>
    <dbReference type="NCBI Taxonomy" id="1421067"/>
    <lineage>
        <taxon>Viruses</taxon>
        <taxon>Varidnaviria</taxon>
        <taxon>Bamfordvirae</taxon>
        <taxon>Nucleocytoviricota</taxon>
        <taxon>Megaviricetes</taxon>
        <taxon>Pimascovirales</taxon>
        <taxon>Pimascovirales incertae sedis</taxon>
        <taxon>Marseilleviridae</taxon>
        <taxon>Losannavirus</taxon>
        <taxon>Losannavirus tunisense</taxon>
    </lineage>
</organism>
<accession>V9SCZ4</accession>
<keyword evidence="2" id="KW-1185">Reference proteome</keyword>
<evidence type="ECO:0000313" key="1">
    <source>
        <dbReference type="EMBL" id="AHC54723.1"/>
    </source>
</evidence>
<dbReference type="EMBL" id="KF483846">
    <property type="protein sequence ID" value="AHC54723.1"/>
    <property type="molecule type" value="Genomic_DNA"/>
</dbReference>
<reference evidence="1 2" key="1">
    <citation type="journal article" date="2014" name="Arch. Virol.">
        <title>Complete genome sequence of Tunisvirus, a new member of the proposed family Marseilleviridae.</title>
        <authorList>
            <person name="Aherfi S."/>
            <person name="Boughalmi M."/>
            <person name="Pagnier I."/>
            <person name="Fournous G."/>
            <person name="La Scola B."/>
            <person name="Raoult D."/>
            <person name="Colson P."/>
        </authorList>
    </citation>
    <scope>NUCLEOTIDE SEQUENCE [LARGE SCALE GENOMIC DNA]</scope>
    <source>
        <strain evidence="1 2">U484</strain>
    </source>
</reference>